<feature type="transmembrane region" description="Helical" evidence="1">
    <location>
        <begin position="777"/>
        <end position="800"/>
    </location>
</feature>
<keyword evidence="1" id="KW-0812">Transmembrane</keyword>
<gene>
    <name evidence="2" type="ORF">PECUL_23A058445</name>
</gene>
<evidence type="ECO:0000313" key="3">
    <source>
        <dbReference type="Proteomes" id="UP001295444"/>
    </source>
</evidence>
<sequence>MESIMFVHGQRLFNFKKDKLFGLSKDTMDKKTVLMNAIGEDITSWTKSNRLGFLDNVTFIKLHSIILFLIMMMLGTINAQGTGTPDCDIRDTFSKCTAFPYECKVRYCKTPDVNYCGCINANTSEDAISGALIFHDNQEPCMTYLSVDGRIDLIINITKDRTYIMQNNMESRCVVPTGIDNTLTLTMFNVRSVNDDGLICYMYLIDTLVNPYTNTKVKVLEQTQDSSFTYQNPAKCAGQVTMWPWHPKSRKPSWLWTPIFVMRNIINRNGNTVSLSYAFTITTFHDNWTPEQRITDDCNLVEEEGKDPIRIYKDDDHKVLFGASFSIYTYSLNMSEWDITRTFPQCQEYTVGIQQDFYYWLKQDTTFSRPVNTRRKREWYNTVLGGLGVGASMINGVNIESLAARMSTLAAAGSKSQDASLLLSKIQMQTVINNYRTDISIIKNLINKKYNISVGMEKIASDTSLALGCIALQMDINTNAKIFLQALFNHQWPYEVPLEVPKISFYYRAFWHTQWLGCLEDTIENCAFAIFLPTRGVNYNRFKYIDLGKIVNSKWIKMDNKQNDKILVGVKTVEYMLNTENCLLNDGDYVCPYGVNVLEEVSWCWENNDTCQMKLNKIPIQPAWTYNKGMICWHQIEGKTEIHEKNCSETVSLAPGSYCTKRPALSVTTKDIRGKYYDIIPPILKRTDSIMKYDQRTLYNVNIGYGVDFYKQLKNNEELIQVIDKAATGVHNTLVQIHTVQGMIKSIKHDYIEKNTSWWQRWFGGQKKGLVMGMTHFITHPLVILIIIIMVLFFFSWYMFKRINRLRSQLMDVEYKCKFLTTKLKFYKEME</sequence>
<organism evidence="2 3">
    <name type="scientific">Pelobates cultripes</name>
    <name type="common">Western spadefoot toad</name>
    <dbReference type="NCBI Taxonomy" id="61616"/>
    <lineage>
        <taxon>Eukaryota</taxon>
        <taxon>Metazoa</taxon>
        <taxon>Chordata</taxon>
        <taxon>Craniata</taxon>
        <taxon>Vertebrata</taxon>
        <taxon>Euteleostomi</taxon>
        <taxon>Amphibia</taxon>
        <taxon>Batrachia</taxon>
        <taxon>Anura</taxon>
        <taxon>Pelobatoidea</taxon>
        <taxon>Pelobatidae</taxon>
        <taxon>Pelobates</taxon>
    </lineage>
</organism>
<evidence type="ECO:0000313" key="2">
    <source>
        <dbReference type="EMBL" id="CAH2284029.1"/>
    </source>
</evidence>
<accession>A0AAD1S0Z7</accession>
<keyword evidence="1" id="KW-0472">Membrane</keyword>
<dbReference type="AlphaFoldDB" id="A0AAD1S0Z7"/>
<dbReference type="Proteomes" id="UP001295444">
    <property type="component" value="Chromosome 04"/>
</dbReference>
<keyword evidence="1" id="KW-1133">Transmembrane helix</keyword>
<name>A0AAD1S0Z7_PELCU</name>
<keyword evidence="3" id="KW-1185">Reference proteome</keyword>
<evidence type="ECO:0000256" key="1">
    <source>
        <dbReference type="SAM" id="Phobius"/>
    </source>
</evidence>
<reference evidence="2" key="1">
    <citation type="submission" date="2022-03" db="EMBL/GenBank/DDBJ databases">
        <authorList>
            <person name="Alioto T."/>
            <person name="Alioto T."/>
            <person name="Gomez Garrido J."/>
        </authorList>
    </citation>
    <scope>NUCLEOTIDE SEQUENCE</scope>
</reference>
<protein>
    <submittedName>
        <fullName evidence="2">Uncharacterized protein</fullName>
    </submittedName>
</protein>
<proteinExistence type="predicted"/>
<dbReference type="EMBL" id="OW240915">
    <property type="protein sequence ID" value="CAH2284029.1"/>
    <property type="molecule type" value="Genomic_DNA"/>
</dbReference>